<dbReference type="AlphaFoldDB" id="A0A841D547"/>
<dbReference type="PANTHER" id="PTHR23070">
    <property type="entry name" value="BCS1 AAA-TYPE ATPASE"/>
    <property type="match status" value="1"/>
</dbReference>
<evidence type="ECO:0000256" key="1">
    <source>
        <dbReference type="ARBA" id="ARBA00007448"/>
    </source>
</evidence>
<dbReference type="GO" id="GO:0005524">
    <property type="term" value="F:ATP binding"/>
    <property type="evidence" value="ECO:0007669"/>
    <property type="project" value="InterPro"/>
</dbReference>
<dbReference type="InterPro" id="IPR003959">
    <property type="entry name" value="ATPase_AAA_core"/>
</dbReference>
<evidence type="ECO:0000313" key="4">
    <source>
        <dbReference type="Proteomes" id="UP000562352"/>
    </source>
</evidence>
<comment type="similarity">
    <text evidence="1">Belongs to the AAA ATPase family. BCS1 subfamily.</text>
</comment>
<dbReference type="Pfam" id="PF00004">
    <property type="entry name" value="AAA"/>
    <property type="match status" value="1"/>
</dbReference>
<dbReference type="Pfam" id="PF19347">
    <property type="entry name" value="DUF5925"/>
    <property type="match status" value="1"/>
</dbReference>
<keyword evidence="4" id="KW-1185">Reference proteome</keyword>
<name>A0A841D547_PLAVE</name>
<proteinExistence type="inferred from homology"/>
<reference evidence="3 4" key="1">
    <citation type="submission" date="2020-08" db="EMBL/GenBank/DDBJ databases">
        <title>Genomic Encyclopedia of Type Strains, Phase III (KMG-III): the genomes of soil and plant-associated and newly described type strains.</title>
        <authorList>
            <person name="Whitman W."/>
        </authorList>
    </citation>
    <scope>NUCLEOTIDE SEQUENCE [LARGE SCALE GENOMIC DNA]</scope>
    <source>
        <strain evidence="3 4">CECT 3303</strain>
    </source>
</reference>
<dbReference type="InterPro" id="IPR003593">
    <property type="entry name" value="AAA+_ATPase"/>
</dbReference>
<dbReference type="Proteomes" id="UP000562352">
    <property type="component" value="Unassembled WGS sequence"/>
</dbReference>
<dbReference type="InterPro" id="IPR050747">
    <property type="entry name" value="Mitochondrial_chaperone_BCS1"/>
</dbReference>
<dbReference type="InterPro" id="IPR045969">
    <property type="entry name" value="DUF5925"/>
</dbReference>
<dbReference type="GO" id="GO:0016887">
    <property type="term" value="F:ATP hydrolysis activity"/>
    <property type="evidence" value="ECO:0007669"/>
    <property type="project" value="InterPro"/>
</dbReference>
<organism evidence="3 4">
    <name type="scientific">Planomonospora venezuelensis</name>
    <dbReference type="NCBI Taxonomy" id="1999"/>
    <lineage>
        <taxon>Bacteria</taxon>
        <taxon>Bacillati</taxon>
        <taxon>Actinomycetota</taxon>
        <taxon>Actinomycetes</taxon>
        <taxon>Streptosporangiales</taxon>
        <taxon>Streptosporangiaceae</taxon>
        <taxon>Planomonospora</taxon>
    </lineage>
</organism>
<gene>
    <name evidence="3" type="ORF">FHS22_003366</name>
</gene>
<protein>
    <recommendedName>
        <fullName evidence="2">AAA+ ATPase domain-containing protein</fullName>
    </recommendedName>
</protein>
<comment type="caution">
    <text evidence="3">The sequence shown here is derived from an EMBL/GenBank/DDBJ whole genome shotgun (WGS) entry which is preliminary data.</text>
</comment>
<evidence type="ECO:0000259" key="2">
    <source>
        <dbReference type="SMART" id="SM00382"/>
    </source>
</evidence>
<dbReference type="EMBL" id="JACHJJ010000010">
    <property type="protein sequence ID" value="MBB5964083.1"/>
    <property type="molecule type" value="Genomic_DNA"/>
</dbReference>
<dbReference type="RefSeq" id="WP_184942649.1">
    <property type="nucleotide sequence ID" value="NZ_BAAAWZ010000001.1"/>
</dbReference>
<feature type="domain" description="AAA+ ATPase" evidence="2">
    <location>
        <begin position="187"/>
        <end position="328"/>
    </location>
</feature>
<dbReference type="SUPFAM" id="SSF52540">
    <property type="entry name" value="P-loop containing nucleoside triphosphate hydrolases"/>
    <property type="match status" value="1"/>
</dbReference>
<accession>A0A841D547</accession>
<dbReference type="SMART" id="SM00382">
    <property type="entry name" value="AAA"/>
    <property type="match status" value="1"/>
</dbReference>
<dbReference type="Gene3D" id="3.40.50.300">
    <property type="entry name" value="P-loop containing nucleotide triphosphate hydrolases"/>
    <property type="match status" value="1"/>
</dbReference>
<sequence length="371" mass="39881">MSVLKEVRFAPEQRPAELPMNIWIDDTDGAVDVIDALALSPFATGAQPWARTASLERVRSDAPLMPAAGTLVRAAREEDGRDSRLVTGEGWTLRVIRFKNRSATVSVTAVSEELARSVVEEVTRDAVEPAPESDHVEMGFWWQGSHGSRRSGKPITTSPWAEVSGNYARSLHGPLSRLMSVTPDDVHGRLVLLHGPPGTGKTTLLRTLAHEWRSWCQVDCVLDPERLFGSPGYLMEVAVGSDSGDDDGGEKWRLLVLEDCDELIRGGAKEATGQGLSRLLNLTDGLLGQGRDVLVAITTNEDLARLHPAVVRPGRCLAQVEVGALPYDEAAAWLGTGEGVAPSGATLAELFALRDGVADRPAAPDTTGLYL</sequence>
<dbReference type="InterPro" id="IPR027417">
    <property type="entry name" value="P-loop_NTPase"/>
</dbReference>
<evidence type="ECO:0000313" key="3">
    <source>
        <dbReference type="EMBL" id="MBB5964083.1"/>
    </source>
</evidence>